<keyword evidence="6" id="KW-1185">Reference proteome</keyword>
<evidence type="ECO:0000256" key="2">
    <source>
        <dbReference type="ARBA" id="ARBA00043942"/>
    </source>
</evidence>
<dbReference type="STRING" id="195883.A0A482XBE1"/>
<comment type="caution">
    <text evidence="5">The sequence shown here is derived from an EMBL/GenBank/DDBJ whole genome shotgun (WGS) entry which is preliminary data.</text>
</comment>
<dbReference type="PANTHER" id="PTHR28052">
    <property type="entry name" value="UPF0545 PROTEIN C22ORF39"/>
    <property type="match status" value="1"/>
</dbReference>
<dbReference type="FunCoup" id="A0A482XBE1">
    <property type="interactions" value="52"/>
</dbReference>
<protein>
    <recommendedName>
        <fullName evidence="3">Synaptic plasticity regulator PANTS</fullName>
    </recommendedName>
    <alternativeName>
        <fullName evidence="4">Plasticity-associated neural transcript short</fullName>
    </alternativeName>
</protein>
<proteinExistence type="inferred from homology"/>
<evidence type="ECO:0000313" key="5">
    <source>
        <dbReference type="EMBL" id="RZF42621.1"/>
    </source>
</evidence>
<dbReference type="InterPro" id="IPR021475">
    <property type="entry name" value="Pants/Emi1-like"/>
</dbReference>
<evidence type="ECO:0000313" key="6">
    <source>
        <dbReference type="Proteomes" id="UP000291343"/>
    </source>
</evidence>
<dbReference type="Proteomes" id="UP000291343">
    <property type="component" value="Unassembled WGS sequence"/>
</dbReference>
<evidence type="ECO:0000256" key="1">
    <source>
        <dbReference type="ARBA" id="ARBA00006412"/>
    </source>
</evidence>
<dbReference type="EMBL" id="QKKF02014716">
    <property type="protein sequence ID" value="RZF42621.1"/>
    <property type="molecule type" value="Genomic_DNA"/>
</dbReference>
<sequence length="147" mass="17712">MTEKKELHLPDHIKEKMFMVRNKAWYEEEYADCKSIRGRFHQYFVHGYLLDCSPWKRDADNCERWTKNQDRDSLEELIDSETKRREERLKPFTENEVWEPRTSPPGNWNSPLPEWMVEEYKTSYLGIKASEFKDLIADKGTSLCNIM</sequence>
<organism evidence="5 6">
    <name type="scientific">Laodelphax striatellus</name>
    <name type="common">Small brown planthopper</name>
    <name type="synonym">Delphax striatella</name>
    <dbReference type="NCBI Taxonomy" id="195883"/>
    <lineage>
        <taxon>Eukaryota</taxon>
        <taxon>Metazoa</taxon>
        <taxon>Ecdysozoa</taxon>
        <taxon>Arthropoda</taxon>
        <taxon>Hexapoda</taxon>
        <taxon>Insecta</taxon>
        <taxon>Pterygota</taxon>
        <taxon>Neoptera</taxon>
        <taxon>Paraneoptera</taxon>
        <taxon>Hemiptera</taxon>
        <taxon>Auchenorrhyncha</taxon>
        <taxon>Fulgoroidea</taxon>
        <taxon>Delphacidae</taxon>
        <taxon>Criomorphinae</taxon>
        <taxon>Laodelphax</taxon>
    </lineage>
</organism>
<comment type="subcellular location">
    <subcellularLocation>
        <location evidence="2">Synaptic cleft</location>
    </subcellularLocation>
</comment>
<comment type="similarity">
    <text evidence="1">Belongs to the UPF0545 family.</text>
</comment>
<dbReference type="InParanoid" id="A0A482XBE1"/>
<dbReference type="Pfam" id="PF11326">
    <property type="entry name" value="PANTS-like"/>
    <property type="match status" value="1"/>
</dbReference>
<dbReference type="PANTHER" id="PTHR28052:SF1">
    <property type="entry name" value="UPF0545 PROTEIN C22ORF39"/>
    <property type="match status" value="1"/>
</dbReference>
<gene>
    <name evidence="5" type="ORF">LSTR_LSTR001416</name>
</gene>
<evidence type="ECO:0000256" key="4">
    <source>
        <dbReference type="ARBA" id="ARBA00044235"/>
    </source>
</evidence>
<dbReference type="AlphaFoldDB" id="A0A482XBE1"/>
<reference evidence="5 6" key="1">
    <citation type="journal article" date="2017" name="Gigascience">
        <title>Genome sequence of the small brown planthopper, Laodelphax striatellus.</title>
        <authorList>
            <person name="Zhu J."/>
            <person name="Jiang F."/>
            <person name="Wang X."/>
            <person name="Yang P."/>
            <person name="Bao Y."/>
            <person name="Zhao W."/>
            <person name="Wang W."/>
            <person name="Lu H."/>
            <person name="Wang Q."/>
            <person name="Cui N."/>
            <person name="Li J."/>
            <person name="Chen X."/>
            <person name="Luo L."/>
            <person name="Yu J."/>
            <person name="Kang L."/>
            <person name="Cui F."/>
        </authorList>
    </citation>
    <scope>NUCLEOTIDE SEQUENCE [LARGE SCALE GENOMIC DNA]</scope>
    <source>
        <strain evidence="5">Lst14</strain>
    </source>
</reference>
<name>A0A482XBE1_LAOST</name>
<evidence type="ECO:0000256" key="3">
    <source>
        <dbReference type="ARBA" id="ARBA00044072"/>
    </source>
</evidence>
<accession>A0A482XBE1</accession>
<dbReference type="OrthoDB" id="5946508at2759"/>
<dbReference type="GO" id="GO:0043083">
    <property type="term" value="C:synaptic cleft"/>
    <property type="evidence" value="ECO:0007669"/>
    <property type="project" value="UniProtKB-SubCell"/>
</dbReference>